<reference evidence="1 2" key="1">
    <citation type="submission" date="2024-02" db="EMBL/GenBank/DDBJ databases">
        <authorList>
            <consortium name="ELIXIR-Norway"/>
            <consortium name="Elixir Norway"/>
        </authorList>
    </citation>
    <scope>NUCLEOTIDE SEQUENCE [LARGE SCALE GENOMIC DNA]</scope>
</reference>
<name>A0ABP0WQN1_9BRYO</name>
<organism evidence="1 2">
    <name type="scientific">Sphagnum jensenii</name>
    <dbReference type="NCBI Taxonomy" id="128206"/>
    <lineage>
        <taxon>Eukaryota</taxon>
        <taxon>Viridiplantae</taxon>
        <taxon>Streptophyta</taxon>
        <taxon>Embryophyta</taxon>
        <taxon>Bryophyta</taxon>
        <taxon>Sphagnophytina</taxon>
        <taxon>Sphagnopsida</taxon>
        <taxon>Sphagnales</taxon>
        <taxon>Sphagnaceae</taxon>
        <taxon>Sphagnum</taxon>
    </lineage>
</organism>
<keyword evidence="2" id="KW-1185">Reference proteome</keyword>
<evidence type="ECO:0000313" key="2">
    <source>
        <dbReference type="Proteomes" id="UP001497444"/>
    </source>
</evidence>
<proteinExistence type="predicted"/>
<protein>
    <submittedName>
        <fullName evidence="1">Uncharacterized protein</fullName>
    </submittedName>
</protein>
<gene>
    <name evidence="1" type="ORF">CSSPJE1EN1_LOCUS14644</name>
</gene>
<dbReference type="EMBL" id="OZ020097">
    <property type="protein sequence ID" value="CAK9269166.1"/>
    <property type="molecule type" value="Genomic_DNA"/>
</dbReference>
<sequence>MEPSIETGEKKTQATSEVPTALGLTEEALLATKDIEQEEHGRRDTMFPVARSCASQMQKFSGMDWLEPMTPGLWKAISGEDSGFELLGSGTGVNMQKMEEDDAKSFAPLLGHGCDEQTSLAWWN</sequence>
<evidence type="ECO:0000313" key="1">
    <source>
        <dbReference type="EMBL" id="CAK9269166.1"/>
    </source>
</evidence>
<dbReference type="Proteomes" id="UP001497444">
    <property type="component" value="Chromosome 2"/>
</dbReference>
<accession>A0ABP0WQN1</accession>